<dbReference type="AlphaFoldDB" id="A0AA39VBQ9"/>
<keyword evidence="3" id="KW-1185">Reference proteome</keyword>
<gene>
    <name evidence="2" type="ORF">LWI29_025443</name>
</gene>
<feature type="region of interest" description="Disordered" evidence="1">
    <location>
        <begin position="130"/>
        <end position="234"/>
    </location>
</feature>
<sequence length="281" mass="30139">MIKARLFPQISACRRRLFDVDIVSDGLARRMKGIVEASRKAVLRQRDAGIAPPEDESDEGTPGNVPEGDDEEGVPDYVPRRLTIKNRPCPSSKGKEKVGDLPEPERANPPSGSGSPTLLLICKTSLLKVGGPSGAVAPEFPTSVEPNRSSSEIPASADPISTPGDSNTEAGQTGKRKASFSSGRPFPKIPRVVAYVNSSSEDEGEDDASVTPPREQVRESAGGSAGLPRPRPLNSPKAMWVIWAPLPKSMIPPRDYFQGHGFRPSLYWGGSLESSQDRDCV</sequence>
<dbReference type="Proteomes" id="UP001168877">
    <property type="component" value="Unassembled WGS sequence"/>
</dbReference>
<evidence type="ECO:0000313" key="3">
    <source>
        <dbReference type="Proteomes" id="UP001168877"/>
    </source>
</evidence>
<evidence type="ECO:0000313" key="2">
    <source>
        <dbReference type="EMBL" id="KAK0572053.1"/>
    </source>
</evidence>
<feature type="region of interest" description="Disordered" evidence="1">
    <location>
        <begin position="45"/>
        <end position="117"/>
    </location>
</feature>
<feature type="compositionally biased region" description="Basic and acidic residues" evidence="1">
    <location>
        <begin position="93"/>
        <end position="106"/>
    </location>
</feature>
<evidence type="ECO:0000256" key="1">
    <source>
        <dbReference type="SAM" id="MobiDB-lite"/>
    </source>
</evidence>
<protein>
    <submittedName>
        <fullName evidence="2">Uncharacterized protein</fullName>
    </submittedName>
</protein>
<reference evidence="2" key="2">
    <citation type="submission" date="2023-06" db="EMBL/GenBank/DDBJ databases">
        <authorList>
            <person name="Swenson N.G."/>
            <person name="Wegrzyn J.L."/>
            <person name="Mcevoy S.L."/>
        </authorList>
    </citation>
    <scope>NUCLEOTIDE SEQUENCE</scope>
    <source>
        <strain evidence="2">NS2018</strain>
        <tissue evidence="2">Leaf</tissue>
    </source>
</reference>
<name>A0AA39VBQ9_ACESA</name>
<comment type="caution">
    <text evidence="2">The sequence shown here is derived from an EMBL/GenBank/DDBJ whole genome shotgun (WGS) entry which is preliminary data.</text>
</comment>
<proteinExistence type="predicted"/>
<reference evidence="2" key="1">
    <citation type="journal article" date="2022" name="Plant J.">
        <title>Strategies of tolerance reflected in two North American maple genomes.</title>
        <authorList>
            <person name="McEvoy S.L."/>
            <person name="Sezen U.U."/>
            <person name="Trouern-Trend A."/>
            <person name="McMahon S.M."/>
            <person name="Schaberg P.G."/>
            <person name="Yang J."/>
            <person name="Wegrzyn J.L."/>
            <person name="Swenson N.G."/>
        </authorList>
    </citation>
    <scope>NUCLEOTIDE SEQUENCE</scope>
    <source>
        <strain evidence="2">NS2018</strain>
    </source>
</reference>
<organism evidence="2 3">
    <name type="scientific">Acer saccharum</name>
    <name type="common">Sugar maple</name>
    <dbReference type="NCBI Taxonomy" id="4024"/>
    <lineage>
        <taxon>Eukaryota</taxon>
        <taxon>Viridiplantae</taxon>
        <taxon>Streptophyta</taxon>
        <taxon>Embryophyta</taxon>
        <taxon>Tracheophyta</taxon>
        <taxon>Spermatophyta</taxon>
        <taxon>Magnoliopsida</taxon>
        <taxon>eudicotyledons</taxon>
        <taxon>Gunneridae</taxon>
        <taxon>Pentapetalae</taxon>
        <taxon>rosids</taxon>
        <taxon>malvids</taxon>
        <taxon>Sapindales</taxon>
        <taxon>Sapindaceae</taxon>
        <taxon>Hippocastanoideae</taxon>
        <taxon>Acereae</taxon>
        <taxon>Acer</taxon>
    </lineage>
</organism>
<dbReference type="EMBL" id="JAUESC010000388">
    <property type="protein sequence ID" value="KAK0572053.1"/>
    <property type="molecule type" value="Genomic_DNA"/>
</dbReference>
<accession>A0AA39VBQ9</accession>
<feature type="compositionally biased region" description="Polar residues" evidence="1">
    <location>
        <begin position="144"/>
        <end position="153"/>
    </location>
</feature>